<keyword evidence="3" id="KW-1185">Reference proteome</keyword>
<name>A0ABD2NZT9_9CUCU</name>
<gene>
    <name evidence="2" type="ORF">HHI36_018055</name>
</gene>
<organism evidence="2 3">
    <name type="scientific">Cryptolaemus montrouzieri</name>
    <dbReference type="NCBI Taxonomy" id="559131"/>
    <lineage>
        <taxon>Eukaryota</taxon>
        <taxon>Metazoa</taxon>
        <taxon>Ecdysozoa</taxon>
        <taxon>Arthropoda</taxon>
        <taxon>Hexapoda</taxon>
        <taxon>Insecta</taxon>
        <taxon>Pterygota</taxon>
        <taxon>Neoptera</taxon>
        <taxon>Endopterygota</taxon>
        <taxon>Coleoptera</taxon>
        <taxon>Polyphaga</taxon>
        <taxon>Cucujiformia</taxon>
        <taxon>Coccinelloidea</taxon>
        <taxon>Coccinellidae</taxon>
        <taxon>Scymninae</taxon>
        <taxon>Scymnini</taxon>
        <taxon>Cryptolaemus</taxon>
    </lineage>
</organism>
<comment type="caution">
    <text evidence="2">The sequence shown here is derived from an EMBL/GenBank/DDBJ whole genome shotgun (WGS) entry which is preliminary data.</text>
</comment>
<feature type="compositionally biased region" description="Basic and acidic residues" evidence="1">
    <location>
        <begin position="137"/>
        <end position="147"/>
    </location>
</feature>
<proteinExistence type="predicted"/>
<dbReference type="Proteomes" id="UP001516400">
    <property type="component" value="Unassembled WGS sequence"/>
</dbReference>
<evidence type="ECO:0000256" key="1">
    <source>
        <dbReference type="SAM" id="MobiDB-lite"/>
    </source>
</evidence>
<evidence type="ECO:0000313" key="3">
    <source>
        <dbReference type="Proteomes" id="UP001516400"/>
    </source>
</evidence>
<feature type="region of interest" description="Disordered" evidence="1">
    <location>
        <begin position="113"/>
        <end position="156"/>
    </location>
</feature>
<dbReference type="EMBL" id="JABFTP020000165">
    <property type="protein sequence ID" value="KAL3283886.1"/>
    <property type="molecule type" value="Genomic_DNA"/>
</dbReference>
<feature type="region of interest" description="Disordered" evidence="1">
    <location>
        <begin position="203"/>
        <end position="229"/>
    </location>
</feature>
<dbReference type="AlphaFoldDB" id="A0ABD2NZT9"/>
<evidence type="ECO:0000313" key="2">
    <source>
        <dbReference type="EMBL" id="KAL3283886.1"/>
    </source>
</evidence>
<reference evidence="2 3" key="1">
    <citation type="journal article" date="2021" name="BMC Biol.">
        <title>Horizontally acquired antibacterial genes associated with adaptive radiation of ladybird beetles.</title>
        <authorList>
            <person name="Li H.S."/>
            <person name="Tang X.F."/>
            <person name="Huang Y.H."/>
            <person name="Xu Z.Y."/>
            <person name="Chen M.L."/>
            <person name="Du X.Y."/>
            <person name="Qiu B.Y."/>
            <person name="Chen P.T."/>
            <person name="Zhang W."/>
            <person name="Slipinski A."/>
            <person name="Escalona H.E."/>
            <person name="Waterhouse R.M."/>
            <person name="Zwick A."/>
            <person name="Pang H."/>
        </authorList>
    </citation>
    <scope>NUCLEOTIDE SEQUENCE [LARGE SCALE GENOMIC DNA]</scope>
    <source>
        <strain evidence="2">SYSU2018</strain>
    </source>
</reference>
<sequence>MKNIKIPVTQKEGIALLPSFEINNYTVPDTLINIKEGTCSIPHPFPDIHINFNERVKVIPKDEFDFEIKYKKGKDNVVADALSRIEVNVNEIESIIPNAPNDIANLQDFNTSENQGIETDKDDNKSTEGSLHSNRKTRTEKQNKKPDFPPSISNEDIIYKKSDRRNKSLPNYIPIKVTKKNKNIIVGKLKTNKLTKVHARKIKRLRKKSSFQDSNADDGGVDRNSSPCK</sequence>
<protein>
    <submittedName>
        <fullName evidence="2">Uncharacterized protein</fullName>
    </submittedName>
</protein>
<accession>A0ABD2NZT9</accession>